<keyword evidence="4" id="KW-1185">Reference proteome</keyword>
<keyword evidence="1" id="KW-1133">Transmembrane helix</keyword>
<sequence>MTQYIPYIIMGIIAGFIIYRYILNAITLMSYKELKSKLENGDKFVLLDVRTNKEYRSGFIPGSRHISPENLPAKLKKTKKDALIVVYCQSGGRAAAAKRKLELNGYSNVTSFGGVRRWKGALEKK</sequence>
<keyword evidence="1" id="KW-0472">Membrane</keyword>
<keyword evidence="1" id="KW-0812">Transmembrane</keyword>
<dbReference type="GO" id="GO:0016740">
    <property type="term" value="F:transferase activity"/>
    <property type="evidence" value="ECO:0007669"/>
    <property type="project" value="UniProtKB-KW"/>
</dbReference>
<organism evidence="3 4">
    <name type="scientific">Spirochaeta isovalerica</name>
    <dbReference type="NCBI Taxonomy" id="150"/>
    <lineage>
        <taxon>Bacteria</taxon>
        <taxon>Pseudomonadati</taxon>
        <taxon>Spirochaetota</taxon>
        <taxon>Spirochaetia</taxon>
        <taxon>Spirochaetales</taxon>
        <taxon>Spirochaetaceae</taxon>
        <taxon>Spirochaeta</taxon>
    </lineage>
</organism>
<feature type="transmembrane region" description="Helical" evidence="1">
    <location>
        <begin position="6"/>
        <end position="28"/>
    </location>
</feature>
<dbReference type="Proteomes" id="UP000587760">
    <property type="component" value="Unassembled WGS sequence"/>
</dbReference>
<reference evidence="3 4" key="1">
    <citation type="submission" date="2020-08" db="EMBL/GenBank/DDBJ databases">
        <title>Genomic Encyclopedia of Type Strains, Phase IV (KMG-IV): sequencing the most valuable type-strain genomes for metagenomic binning, comparative biology and taxonomic classification.</title>
        <authorList>
            <person name="Goeker M."/>
        </authorList>
    </citation>
    <scope>NUCLEOTIDE SEQUENCE [LARGE SCALE GENOMIC DNA]</scope>
    <source>
        <strain evidence="3 4">DSM 2461</strain>
    </source>
</reference>
<evidence type="ECO:0000256" key="1">
    <source>
        <dbReference type="SAM" id="Phobius"/>
    </source>
</evidence>
<dbReference type="InterPro" id="IPR050229">
    <property type="entry name" value="GlpE_sulfurtransferase"/>
</dbReference>
<dbReference type="InterPro" id="IPR001763">
    <property type="entry name" value="Rhodanese-like_dom"/>
</dbReference>
<dbReference type="PANTHER" id="PTHR43031">
    <property type="entry name" value="FAD-DEPENDENT OXIDOREDUCTASE"/>
    <property type="match status" value="1"/>
</dbReference>
<comment type="caution">
    <text evidence="3">The sequence shown here is derived from an EMBL/GenBank/DDBJ whole genome shotgun (WGS) entry which is preliminary data.</text>
</comment>
<dbReference type="SUPFAM" id="SSF52821">
    <property type="entry name" value="Rhodanese/Cell cycle control phosphatase"/>
    <property type="match status" value="1"/>
</dbReference>
<evidence type="ECO:0000313" key="4">
    <source>
        <dbReference type="Proteomes" id="UP000587760"/>
    </source>
</evidence>
<evidence type="ECO:0000259" key="2">
    <source>
        <dbReference type="PROSITE" id="PS50206"/>
    </source>
</evidence>
<evidence type="ECO:0000313" key="3">
    <source>
        <dbReference type="EMBL" id="MBB6480056.1"/>
    </source>
</evidence>
<proteinExistence type="predicted"/>
<dbReference type="SMART" id="SM00450">
    <property type="entry name" value="RHOD"/>
    <property type="match status" value="1"/>
</dbReference>
<dbReference type="EMBL" id="JACHGJ010000002">
    <property type="protein sequence ID" value="MBB6480056.1"/>
    <property type="molecule type" value="Genomic_DNA"/>
</dbReference>
<keyword evidence="3" id="KW-0808">Transferase</keyword>
<dbReference type="CDD" id="cd00158">
    <property type="entry name" value="RHOD"/>
    <property type="match status" value="1"/>
</dbReference>
<feature type="domain" description="Rhodanese" evidence="2">
    <location>
        <begin position="40"/>
        <end position="124"/>
    </location>
</feature>
<dbReference type="InterPro" id="IPR036873">
    <property type="entry name" value="Rhodanese-like_dom_sf"/>
</dbReference>
<dbReference type="PANTHER" id="PTHR43031:SF16">
    <property type="entry name" value="OXIDOREDUCTASE"/>
    <property type="match status" value="1"/>
</dbReference>
<accession>A0A841R8B4</accession>
<name>A0A841R8B4_9SPIO</name>
<protein>
    <submittedName>
        <fullName evidence="3">Rhodanese-related sulfurtransferase</fullName>
    </submittedName>
</protein>
<dbReference type="Pfam" id="PF00581">
    <property type="entry name" value="Rhodanese"/>
    <property type="match status" value="1"/>
</dbReference>
<dbReference type="AlphaFoldDB" id="A0A841R8B4"/>
<dbReference type="PROSITE" id="PS50206">
    <property type="entry name" value="RHODANESE_3"/>
    <property type="match status" value="1"/>
</dbReference>
<gene>
    <name evidence="3" type="ORF">HNR50_001714</name>
</gene>
<dbReference type="Gene3D" id="3.40.250.10">
    <property type="entry name" value="Rhodanese-like domain"/>
    <property type="match status" value="1"/>
</dbReference>
<dbReference type="RefSeq" id="WP_184745850.1">
    <property type="nucleotide sequence ID" value="NZ_JACHGJ010000002.1"/>
</dbReference>